<proteinExistence type="predicted"/>
<gene>
    <name evidence="1" type="ORF">APZ42_030336</name>
</gene>
<keyword evidence="2" id="KW-1185">Reference proteome</keyword>
<accession>A0A164NVH1</accession>
<dbReference type="AlphaFoldDB" id="A0A164NVH1"/>
<reference evidence="1 2" key="1">
    <citation type="submission" date="2016-03" db="EMBL/GenBank/DDBJ databases">
        <title>EvidentialGene: Evidence-directed Construction of Genes on Genomes.</title>
        <authorList>
            <person name="Gilbert D.G."/>
            <person name="Choi J.-H."/>
            <person name="Mockaitis K."/>
            <person name="Colbourne J."/>
            <person name="Pfrender M."/>
        </authorList>
    </citation>
    <scope>NUCLEOTIDE SEQUENCE [LARGE SCALE GENOMIC DNA]</scope>
    <source>
        <strain evidence="1 2">Xinb3</strain>
        <tissue evidence="1">Complete organism</tissue>
    </source>
</reference>
<sequence length="116" mass="13591">MYNQIKRTNTSLYQPILQENSNERIKDAQDINEQLSVTRRKNIHVVIQENLQPVDDFYLIDTNDEDCNTSVEDHHLVPEEDCSHDSATGKLAHWVKHFRTPQIHVDSLLQVLRQNT</sequence>
<dbReference type="Proteomes" id="UP000076858">
    <property type="component" value="Unassembled WGS sequence"/>
</dbReference>
<organism evidence="1 2">
    <name type="scientific">Daphnia magna</name>
    <dbReference type="NCBI Taxonomy" id="35525"/>
    <lineage>
        <taxon>Eukaryota</taxon>
        <taxon>Metazoa</taxon>
        <taxon>Ecdysozoa</taxon>
        <taxon>Arthropoda</taxon>
        <taxon>Crustacea</taxon>
        <taxon>Branchiopoda</taxon>
        <taxon>Diplostraca</taxon>
        <taxon>Cladocera</taxon>
        <taxon>Anomopoda</taxon>
        <taxon>Daphniidae</taxon>
        <taxon>Daphnia</taxon>
    </lineage>
</organism>
<dbReference type="EMBL" id="LRGB01002801">
    <property type="protein sequence ID" value="KZS06276.1"/>
    <property type="molecule type" value="Genomic_DNA"/>
</dbReference>
<comment type="caution">
    <text evidence="1">The sequence shown here is derived from an EMBL/GenBank/DDBJ whole genome shotgun (WGS) entry which is preliminary data.</text>
</comment>
<evidence type="ECO:0000313" key="1">
    <source>
        <dbReference type="EMBL" id="KZS06276.1"/>
    </source>
</evidence>
<evidence type="ECO:0000313" key="2">
    <source>
        <dbReference type="Proteomes" id="UP000076858"/>
    </source>
</evidence>
<protein>
    <submittedName>
        <fullName evidence="1">Uncharacterized protein</fullName>
    </submittedName>
</protein>
<name>A0A164NVH1_9CRUS</name>